<keyword evidence="2" id="KW-1185">Reference proteome</keyword>
<dbReference type="OrthoDB" id="9787280at2"/>
<dbReference type="GO" id="GO:0045338">
    <property type="term" value="P:farnesyl diphosphate metabolic process"/>
    <property type="evidence" value="ECO:0007669"/>
    <property type="project" value="InterPro"/>
</dbReference>
<sequence length="263" mass="29435">MDMLASTSRTFLIPIKGLVQGLQEAVASAYLCMRAIDEVEDHPDLAPNVKMSLLTGISGIVEQPSRNVALQSLFEPYRDTLHEVTYRLGDWIDLCPAAITDRVLHSTAQMAEQMAEWVGRNWQIKTEEDLDYYTYCVAGAVGELLTDLWKWYDGTETDREKAVAFGRGLQAVNIILNRKEDKKRGVSFFPDGWGMEEMLSYTRKNLKQADAYIADLPAGPIYRFCSIPLALAHGSLKAATAGEKLRRSDVMDIVSRLTGYSKS</sequence>
<evidence type="ECO:0000313" key="1">
    <source>
        <dbReference type="EMBL" id="TNJ68065.1"/>
    </source>
</evidence>
<dbReference type="SUPFAM" id="SSF48576">
    <property type="entry name" value="Terpenoid synthases"/>
    <property type="match status" value="1"/>
</dbReference>
<dbReference type="PANTHER" id="PTHR11626:SF2">
    <property type="entry name" value="SQUALENE SYNTHASE"/>
    <property type="match status" value="1"/>
</dbReference>
<comment type="caution">
    <text evidence="1">The sequence shown here is derived from an EMBL/GenBank/DDBJ whole genome shotgun (WGS) entry which is preliminary data.</text>
</comment>
<dbReference type="Proteomes" id="UP000307943">
    <property type="component" value="Unassembled WGS sequence"/>
</dbReference>
<dbReference type="AlphaFoldDB" id="A0A5C4TGJ2"/>
<dbReference type="GO" id="GO:0051996">
    <property type="term" value="F:squalene synthase [NAD(P)H] activity"/>
    <property type="evidence" value="ECO:0007669"/>
    <property type="project" value="InterPro"/>
</dbReference>
<dbReference type="Pfam" id="PF00494">
    <property type="entry name" value="SQS_PSY"/>
    <property type="match status" value="1"/>
</dbReference>
<dbReference type="InterPro" id="IPR008949">
    <property type="entry name" value="Isoprenoid_synthase_dom_sf"/>
</dbReference>
<dbReference type="EMBL" id="VDCQ01000002">
    <property type="protein sequence ID" value="TNJ68065.1"/>
    <property type="molecule type" value="Genomic_DNA"/>
</dbReference>
<evidence type="ECO:0000313" key="2">
    <source>
        <dbReference type="Proteomes" id="UP000307943"/>
    </source>
</evidence>
<organism evidence="1 2">
    <name type="scientific">Paenibacillus hemerocallicola</name>
    <dbReference type="NCBI Taxonomy" id="1172614"/>
    <lineage>
        <taxon>Bacteria</taxon>
        <taxon>Bacillati</taxon>
        <taxon>Bacillota</taxon>
        <taxon>Bacilli</taxon>
        <taxon>Bacillales</taxon>
        <taxon>Paenibacillaceae</taxon>
        <taxon>Paenibacillus</taxon>
    </lineage>
</organism>
<dbReference type="InterPro" id="IPR002060">
    <property type="entry name" value="Squ/phyt_synthse"/>
</dbReference>
<dbReference type="InterPro" id="IPR044844">
    <property type="entry name" value="Trans_IPPS_euk-type"/>
</dbReference>
<name>A0A5C4TGJ2_9BACL</name>
<reference evidence="1 2" key="1">
    <citation type="submission" date="2019-05" db="EMBL/GenBank/DDBJ databases">
        <title>We sequenced the genome of Paenibacillus hemerocallicola KCTC 33185 for further insight into its adaptation and study the phylogeny of Paenibacillus.</title>
        <authorList>
            <person name="Narsing Rao M.P."/>
        </authorList>
    </citation>
    <scope>NUCLEOTIDE SEQUENCE [LARGE SCALE GENOMIC DNA]</scope>
    <source>
        <strain evidence="1 2">KCTC 33185</strain>
    </source>
</reference>
<proteinExistence type="predicted"/>
<gene>
    <name evidence="1" type="ORF">FE784_01680</name>
</gene>
<dbReference type="PANTHER" id="PTHR11626">
    <property type="entry name" value="FARNESYL-DIPHOSPHATE FARNESYLTRANSFERASE"/>
    <property type="match status" value="1"/>
</dbReference>
<accession>A0A5C4TGJ2</accession>
<dbReference type="Gene3D" id="1.10.600.10">
    <property type="entry name" value="Farnesyl Diphosphate Synthase"/>
    <property type="match status" value="1"/>
</dbReference>
<protein>
    <submittedName>
        <fullName evidence="1">Phytoene/squalene synthase family protein</fullName>
    </submittedName>
</protein>